<gene>
    <name evidence="2" type="ORF">Q5H92_13680</name>
</gene>
<proteinExistence type="predicted"/>
<protein>
    <recommendedName>
        <fullName evidence="4">Lipoprotein</fullName>
    </recommendedName>
</protein>
<accession>A0ABT9AE33</accession>
<evidence type="ECO:0008006" key="4">
    <source>
        <dbReference type="Google" id="ProtNLM"/>
    </source>
</evidence>
<reference evidence="2" key="1">
    <citation type="submission" date="2023-07" db="EMBL/GenBank/DDBJ databases">
        <authorList>
            <person name="Kim M.K."/>
        </authorList>
    </citation>
    <scope>NUCLEOTIDE SEQUENCE</scope>
    <source>
        <strain evidence="2">M29</strain>
    </source>
</reference>
<comment type="caution">
    <text evidence="2">The sequence shown here is derived from an EMBL/GenBank/DDBJ whole genome shotgun (WGS) entry which is preliminary data.</text>
</comment>
<keyword evidence="1" id="KW-0732">Signal</keyword>
<sequence length="155" mass="16354">MKPRLLALYLLATGLLLSTMGCSKKNDPESTANTASYVSDGRRVSCTATADLYTNAGTDYLTLDLTTAPQLTAGKETLRLLYVKSTSDPASAYELTQLQQFDSGAIIILYAADAYTLTPNSDGTFSGTFSSGAKHPNPGITAPTLTSGVFTNVRP</sequence>
<dbReference type="EMBL" id="JAUQSX010000006">
    <property type="protein sequence ID" value="MDO7847415.1"/>
    <property type="molecule type" value="Genomic_DNA"/>
</dbReference>
<evidence type="ECO:0000313" key="3">
    <source>
        <dbReference type="Proteomes" id="UP001167796"/>
    </source>
</evidence>
<keyword evidence="3" id="KW-1185">Reference proteome</keyword>
<dbReference type="PROSITE" id="PS51257">
    <property type="entry name" value="PROKAR_LIPOPROTEIN"/>
    <property type="match status" value="1"/>
</dbReference>
<evidence type="ECO:0000313" key="2">
    <source>
        <dbReference type="EMBL" id="MDO7847415.1"/>
    </source>
</evidence>
<dbReference type="Proteomes" id="UP001167796">
    <property type="component" value="Unassembled WGS sequence"/>
</dbReference>
<name>A0ABT9AE33_9BACT</name>
<feature type="signal peptide" evidence="1">
    <location>
        <begin position="1"/>
        <end position="25"/>
    </location>
</feature>
<organism evidence="2 3">
    <name type="scientific">Hymenobacter mellowenesis</name>
    <dbReference type="NCBI Taxonomy" id="3063995"/>
    <lineage>
        <taxon>Bacteria</taxon>
        <taxon>Pseudomonadati</taxon>
        <taxon>Bacteroidota</taxon>
        <taxon>Cytophagia</taxon>
        <taxon>Cytophagales</taxon>
        <taxon>Hymenobacteraceae</taxon>
        <taxon>Hymenobacter</taxon>
    </lineage>
</organism>
<evidence type="ECO:0000256" key="1">
    <source>
        <dbReference type="SAM" id="SignalP"/>
    </source>
</evidence>
<feature type="chain" id="PRO_5045134006" description="Lipoprotein" evidence="1">
    <location>
        <begin position="26"/>
        <end position="155"/>
    </location>
</feature>
<dbReference type="RefSeq" id="WP_305012091.1">
    <property type="nucleotide sequence ID" value="NZ_JAUQSX010000006.1"/>
</dbReference>